<comment type="subcellular location">
    <subcellularLocation>
        <location evidence="1">Membrane</location>
        <topology evidence="1">Multi-pass membrane protein</topology>
    </subcellularLocation>
</comment>
<dbReference type="RefSeq" id="WP_184664587.1">
    <property type="nucleotide sequence ID" value="NZ_JACHHB010000010.1"/>
</dbReference>
<dbReference type="Gene3D" id="1.10.287.70">
    <property type="match status" value="1"/>
</dbReference>
<protein>
    <submittedName>
        <fullName evidence="6">Voltage-gated potassium channel</fullName>
    </submittedName>
</protein>
<keyword evidence="3 5" id="KW-1133">Transmembrane helix</keyword>
<accession>A0A840QS17</accession>
<feature type="transmembrane region" description="Helical" evidence="5">
    <location>
        <begin position="59"/>
        <end position="79"/>
    </location>
</feature>
<dbReference type="Gene3D" id="1.20.120.350">
    <property type="entry name" value="Voltage-gated potassium channels. Chain C"/>
    <property type="match status" value="1"/>
</dbReference>
<feature type="transmembrane region" description="Helical" evidence="5">
    <location>
        <begin position="159"/>
        <end position="183"/>
    </location>
</feature>
<dbReference type="InterPro" id="IPR027359">
    <property type="entry name" value="Volt_channel_dom_sf"/>
</dbReference>
<keyword evidence="7" id="KW-1185">Reference proteome</keyword>
<comment type="caution">
    <text evidence="6">The sequence shown here is derived from an EMBL/GenBank/DDBJ whole genome shotgun (WGS) entry which is preliminary data.</text>
</comment>
<organism evidence="6 7">
    <name type="scientific">Texcoconibacillus texcoconensis</name>
    <dbReference type="NCBI Taxonomy" id="1095777"/>
    <lineage>
        <taxon>Bacteria</taxon>
        <taxon>Bacillati</taxon>
        <taxon>Bacillota</taxon>
        <taxon>Bacilli</taxon>
        <taxon>Bacillales</taxon>
        <taxon>Bacillaceae</taxon>
        <taxon>Texcoconibacillus</taxon>
    </lineage>
</organism>
<keyword evidence="4 5" id="KW-0472">Membrane</keyword>
<dbReference type="EMBL" id="JACHHB010000010">
    <property type="protein sequence ID" value="MBB5174155.1"/>
    <property type="molecule type" value="Genomic_DNA"/>
</dbReference>
<feature type="transmembrane region" description="Helical" evidence="5">
    <location>
        <begin position="7"/>
        <end position="23"/>
    </location>
</feature>
<keyword evidence="2 5" id="KW-0812">Transmembrane</keyword>
<keyword evidence="6" id="KW-0407">Ion channel</keyword>
<reference evidence="6 7" key="1">
    <citation type="submission" date="2020-08" db="EMBL/GenBank/DDBJ databases">
        <title>Genomic Encyclopedia of Type Strains, Phase IV (KMG-IV): sequencing the most valuable type-strain genomes for metagenomic binning, comparative biology and taxonomic classification.</title>
        <authorList>
            <person name="Goeker M."/>
        </authorList>
    </citation>
    <scope>NUCLEOTIDE SEQUENCE [LARGE SCALE GENOMIC DNA]</scope>
    <source>
        <strain evidence="6 7">DSM 24696</strain>
    </source>
</reference>
<evidence type="ECO:0000256" key="4">
    <source>
        <dbReference type="ARBA" id="ARBA00023136"/>
    </source>
</evidence>
<dbReference type="Proteomes" id="UP000551878">
    <property type="component" value="Unassembled WGS sequence"/>
</dbReference>
<keyword evidence="6" id="KW-0813">Transport</keyword>
<evidence type="ECO:0000256" key="5">
    <source>
        <dbReference type="SAM" id="Phobius"/>
    </source>
</evidence>
<evidence type="ECO:0000256" key="1">
    <source>
        <dbReference type="ARBA" id="ARBA00004141"/>
    </source>
</evidence>
<feature type="transmembrane region" description="Helical" evidence="5">
    <location>
        <begin position="29"/>
        <end position="47"/>
    </location>
</feature>
<proteinExistence type="predicted"/>
<feature type="transmembrane region" description="Helical" evidence="5">
    <location>
        <begin position="107"/>
        <end position="127"/>
    </location>
</feature>
<sequence>MKKIYEWSMIIFAVLAVSTIWHQTPYNPYIIWTVWGIFFIDFLFRILNSDKKIAFLKKNPFLILAIIPVDAVFQFARFARVIHLFRLKTITKYFAKPFIKKLQKKSIMGFVIPVALTLISSFSLYVFEPTVTSLYDAFLYGFLAIIMFGHADITAVSMIGQAIIISITLIGVMLHGIVLGIIFEILEKKKISFPFGFTK</sequence>
<name>A0A840QS17_9BACI</name>
<dbReference type="GO" id="GO:0016020">
    <property type="term" value="C:membrane"/>
    <property type="evidence" value="ECO:0007669"/>
    <property type="project" value="UniProtKB-SubCell"/>
</dbReference>
<evidence type="ECO:0000256" key="3">
    <source>
        <dbReference type="ARBA" id="ARBA00022989"/>
    </source>
</evidence>
<dbReference type="GO" id="GO:0034220">
    <property type="term" value="P:monoatomic ion transmembrane transport"/>
    <property type="evidence" value="ECO:0007669"/>
    <property type="project" value="UniProtKB-KW"/>
</dbReference>
<dbReference type="AlphaFoldDB" id="A0A840QS17"/>
<dbReference type="SUPFAM" id="SSF81324">
    <property type="entry name" value="Voltage-gated potassium channels"/>
    <property type="match status" value="1"/>
</dbReference>
<gene>
    <name evidence="6" type="ORF">HNQ41_002349</name>
</gene>
<evidence type="ECO:0000313" key="6">
    <source>
        <dbReference type="EMBL" id="MBB5174155.1"/>
    </source>
</evidence>
<evidence type="ECO:0000313" key="7">
    <source>
        <dbReference type="Proteomes" id="UP000551878"/>
    </source>
</evidence>
<evidence type="ECO:0000256" key="2">
    <source>
        <dbReference type="ARBA" id="ARBA00022692"/>
    </source>
</evidence>
<feature type="transmembrane region" description="Helical" evidence="5">
    <location>
        <begin position="134"/>
        <end position="153"/>
    </location>
</feature>
<keyword evidence="6" id="KW-0406">Ion transport</keyword>